<dbReference type="GO" id="GO:0044877">
    <property type="term" value="F:protein-containing complex binding"/>
    <property type="evidence" value="ECO:0007669"/>
    <property type="project" value="TreeGrafter"/>
</dbReference>
<dbReference type="PANTHER" id="PTHR12126:SF11">
    <property type="entry name" value="NADH DEHYDROGENASE [UBIQUINONE] 1 ALPHA SUBCOMPLEX SUBUNIT 9, MITOCHONDRIAL"/>
    <property type="match status" value="1"/>
</dbReference>
<gene>
    <name evidence="2" type="ORF">SAMN04515671_1282</name>
</gene>
<protein>
    <submittedName>
        <fullName evidence="2">Uncharacterized conserved protein YbjT, contains NAD(P)-binding and DUF2867 domains</fullName>
    </submittedName>
</protein>
<dbReference type="EMBL" id="LT629710">
    <property type="protein sequence ID" value="SDO54544.1"/>
    <property type="molecule type" value="Genomic_DNA"/>
</dbReference>
<dbReference type="OrthoDB" id="9771302at2"/>
<name>A0A1H0KF21_9ACTN</name>
<dbReference type="SUPFAM" id="SSF51735">
    <property type="entry name" value="NAD(P)-binding Rossmann-fold domains"/>
    <property type="match status" value="1"/>
</dbReference>
<dbReference type="Pfam" id="PF13460">
    <property type="entry name" value="NAD_binding_10"/>
    <property type="match status" value="1"/>
</dbReference>
<feature type="domain" description="NAD(P)-binding" evidence="1">
    <location>
        <begin position="8"/>
        <end position="140"/>
    </location>
</feature>
<dbReference type="InterPro" id="IPR036291">
    <property type="entry name" value="NAD(P)-bd_dom_sf"/>
</dbReference>
<evidence type="ECO:0000313" key="3">
    <source>
        <dbReference type="Proteomes" id="UP000198741"/>
    </source>
</evidence>
<dbReference type="Proteomes" id="UP000198741">
    <property type="component" value="Chromosome I"/>
</dbReference>
<dbReference type="InterPro" id="IPR051207">
    <property type="entry name" value="ComplexI_NDUFA9_subunit"/>
</dbReference>
<reference evidence="2 3" key="1">
    <citation type="submission" date="2016-10" db="EMBL/GenBank/DDBJ databases">
        <authorList>
            <person name="de Groot N.N."/>
        </authorList>
    </citation>
    <scope>NUCLEOTIDE SEQUENCE [LARGE SCALE GENOMIC DNA]</scope>
    <source>
        <strain evidence="3">P4-7,KCTC 19426,CECT 7604</strain>
    </source>
</reference>
<keyword evidence="3" id="KW-1185">Reference proteome</keyword>
<proteinExistence type="predicted"/>
<dbReference type="RefSeq" id="WP_090475190.1">
    <property type="nucleotide sequence ID" value="NZ_LT629710.1"/>
</dbReference>
<dbReference type="PANTHER" id="PTHR12126">
    <property type="entry name" value="NADH-UBIQUINONE OXIDOREDUCTASE 39 KDA SUBUNIT-RELATED"/>
    <property type="match status" value="1"/>
</dbReference>
<dbReference type="AlphaFoldDB" id="A0A1H0KF21"/>
<sequence>MSSVLVTGGTGNLGRHVVRQLLDRGHQVRLASRSAAPVEAITDYSWARVDYRSRAGLDAALIGVDTIVHCAGGSARGEAETMAALLSSGRRARVKHLVYISIVGVDRLPLGYYRAKYAAERSLIGSGLPWTILRTTQFHDLALAIVKGVCRSPVALAPRGVSLQPVAVEEVALRLSELAGADPAGRVPELGGPEIRTLADLARLYLRSTGRRRPIVPLPVPGRLIKGLRAGHGLTPDHADGVQTFAEYLAAGGATA</sequence>
<accession>A0A1H0KF21</accession>
<dbReference type="InterPro" id="IPR016040">
    <property type="entry name" value="NAD(P)-bd_dom"/>
</dbReference>
<evidence type="ECO:0000259" key="1">
    <source>
        <dbReference type="Pfam" id="PF13460"/>
    </source>
</evidence>
<dbReference type="Gene3D" id="3.40.50.720">
    <property type="entry name" value="NAD(P)-binding Rossmann-like Domain"/>
    <property type="match status" value="1"/>
</dbReference>
<dbReference type="STRING" id="1090615.SAMN04515671_1282"/>
<organism evidence="2 3">
    <name type="scientific">Nakamurella panacisegetis</name>
    <dbReference type="NCBI Taxonomy" id="1090615"/>
    <lineage>
        <taxon>Bacteria</taxon>
        <taxon>Bacillati</taxon>
        <taxon>Actinomycetota</taxon>
        <taxon>Actinomycetes</taxon>
        <taxon>Nakamurellales</taxon>
        <taxon>Nakamurellaceae</taxon>
        <taxon>Nakamurella</taxon>
    </lineage>
</organism>
<evidence type="ECO:0000313" key="2">
    <source>
        <dbReference type="EMBL" id="SDO54544.1"/>
    </source>
</evidence>